<dbReference type="EMBL" id="KV453925">
    <property type="protein sequence ID" value="ODV75923.1"/>
    <property type="molecule type" value="Genomic_DNA"/>
</dbReference>
<dbReference type="Pfam" id="PF00856">
    <property type="entry name" value="SET"/>
    <property type="match status" value="1"/>
</dbReference>
<feature type="domain" description="SET" evidence="8">
    <location>
        <begin position="475"/>
        <end position="603"/>
    </location>
</feature>
<dbReference type="Proteomes" id="UP000094389">
    <property type="component" value="Unassembled WGS sequence"/>
</dbReference>
<dbReference type="SMART" id="SM00249">
    <property type="entry name" value="PHD"/>
    <property type="match status" value="1"/>
</dbReference>
<dbReference type="InterPro" id="IPR019787">
    <property type="entry name" value="Znf_PHD-finger"/>
</dbReference>
<keyword evidence="2 5" id="KW-0863">Zinc-finger</keyword>
<dbReference type="SUPFAM" id="SSF57903">
    <property type="entry name" value="FYVE/PHD zinc finger"/>
    <property type="match status" value="1"/>
</dbReference>
<dbReference type="PROSITE" id="PS50280">
    <property type="entry name" value="SET"/>
    <property type="match status" value="1"/>
</dbReference>
<keyword evidence="4" id="KW-0156">Chromatin regulator</keyword>
<dbReference type="PANTHER" id="PTHR46462">
    <property type="entry name" value="UPSET, ISOFORM A"/>
    <property type="match status" value="1"/>
</dbReference>
<evidence type="ECO:0000259" key="7">
    <source>
        <dbReference type="PROSITE" id="PS50016"/>
    </source>
</evidence>
<dbReference type="InterPro" id="IPR011011">
    <property type="entry name" value="Znf_FYVE_PHD"/>
</dbReference>
<feature type="compositionally biased region" description="Basic and acidic residues" evidence="6">
    <location>
        <begin position="390"/>
        <end position="401"/>
    </location>
</feature>
<accession>A0A1E4S8X4</accession>
<protein>
    <recommendedName>
        <fullName evidence="11">SET3 protein</fullName>
    </recommendedName>
</protein>
<feature type="region of interest" description="Disordered" evidence="6">
    <location>
        <begin position="224"/>
        <end position="297"/>
    </location>
</feature>
<dbReference type="Gene3D" id="2.170.270.10">
    <property type="entry name" value="SET domain"/>
    <property type="match status" value="1"/>
</dbReference>
<name>A0A1E4S8X4_CYBJN</name>
<dbReference type="Gene3D" id="3.30.40.10">
    <property type="entry name" value="Zinc/RING finger domain, C3HC4 (zinc finger)"/>
    <property type="match status" value="1"/>
</dbReference>
<keyword evidence="1" id="KW-0479">Metal-binding</keyword>
<proteinExistence type="predicted"/>
<evidence type="ECO:0000256" key="5">
    <source>
        <dbReference type="PROSITE-ProRule" id="PRU00146"/>
    </source>
</evidence>
<feature type="compositionally biased region" description="Low complexity" evidence="6">
    <location>
        <begin position="77"/>
        <end position="91"/>
    </location>
</feature>
<feature type="domain" description="PHD-type" evidence="7">
    <location>
        <begin position="306"/>
        <end position="355"/>
    </location>
</feature>
<gene>
    <name evidence="9" type="ORF">CYBJADRAFT_165300</name>
</gene>
<dbReference type="CDD" id="cd15550">
    <property type="entry name" value="PHD_MLL5"/>
    <property type="match status" value="1"/>
</dbReference>
<dbReference type="GO" id="GO:0006355">
    <property type="term" value="P:regulation of DNA-templated transcription"/>
    <property type="evidence" value="ECO:0007669"/>
    <property type="project" value="TreeGrafter"/>
</dbReference>
<reference evidence="9 10" key="1">
    <citation type="journal article" date="2016" name="Proc. Natl. Acad. Sci. U.S.A.">
        <title>Comparative genomics of biotechnologically important yeasts.</title>
        <authorList>
            <person name="Riley R."/>
            <person name="Haridas S."/>
            <person name="Wolfe K.H."/>
            <person name="Lopes M.R."/>
            <person name="Hittinger C.T."/>
            <person name="Goeker M."/>
            <person name="Salamov A.A."/>
            <person name="Wisecaver J.H."/>
            <person name="Long T.M."/>
            <person name="Calvey C.H."/>
            <person name="Aerts A.L."/>
            <person name="Barry K.W."/>
            <person name="Choi C."/>
            <person name="Clum A."/>
            <person name="Coughlan A.Y."/>
            <person name="Deshpande S."/>
            <person name="Douglass A.P."/>
            <person name="Hanson S.J."/>
            <person name="Klenk H.-P."/>
            <person name="LaButti K.M."/>
            <person name="Lapidus A."/>
            <person name="Lindquist E.A."/>
            <person name="Lipzen A.M."/>
            <person name="Meier-Kolthoff J.P."/>
            <person name="Ohm R.A."/>
            <person name="Otillar R.P."/>
            <person name="Pangilinan J.L."/>
            <person name="Peng Y."/>
            <person name="Rokas A."/>
            <person name="Rosa C.A."/>
            <person name="Scheuner C."/>
            <person name="Sibirny A.A."/>
            <person name="Slot J.C."/>
            <person name="Stielow J.B."/>
            <person name="Sun H."/>
            <person name="Kurtzman C.P."/>
            <person name="Blackwell M."/>
            <person name="Grigoriev I.V."/>
            <person name="Jeffries T.W."/>
        </authorList>
    </citation>
    <scope>NUCLEOTIDE SEQUENCE [LARGE SCALE GENOMIC DNA]</scope>
    <source>
        <strain evidence="10">ATCC 18201 / CBS 1600 / BCRC 20928 / JCM 3617 / NBRC 0987 / NRRL Y-1542</strain>
    </source>
</reference>
<feature type="compositionally biased region" description="Low complexity" evidence="6">
    <location>
        <begin position="54"/>
        <end position="66"/>
    </location>
</feature>
<dbReference type="InterPro" id="IPR046341">
    <property type="entry name" value="SET_dom_sf"/>
</dbReference>
<feature type="region of interest" description="Disordered" evidence="6">
    <location>
        <begin position="31"/>
        <end position="113"/>
    </location>
</feature>
<dbReference type="PROSITE" id="PS50016">
    <property type="entry name" value="ZF_PHD_2"/>
    <property type="match status" value="1"/>
</dbReference>
<feature type="region of interest" description="Disordered" evidence="6">
    <location>
        <begin position="125"/>
        <end position="152"/>
    </location>
</feature>
<dbReference type="InterPro" id="IPR001965">
    <property type="entry name" value="Znf_PHD"/>
</dbReference>
<dbReference type="AlphaFoldDB" id="A0A1E4S8X4"/>
<evidence type="ECO:0000256" key="2">
    <source>
        <dbReference type="ARBA" id="ARBA00022771"/>
    </source>
</evidence>
<dbReference type="OMA" id="NTIMHNC"/>
<feature type="compositionally biased region" description="Basic and acidic residues" evidence="6">
    <location>
        <begin position="224"/>
        <end position="238"/>
    </location>
</feature>
<dbReference type="GO" id="GO:0034967">
    <property type="term" value="C:Set3 complex"/>
    <property type="evidence" value="ECO:0007669"/>
    <property type="project" value="TreeGrafter"/>
</dbReference>
<dbReference type="InterPro" id="IPR001214">
    <property type="entry name" value="SET_dom"/>
</dbReference>
<evidence type="ECO:0000256" key="1">
    <source>
        <dbReference type="ARBA" id="ARBA00022723"/>
    </source>
</evidence>
<dbReference type="InterPro" id="IPR019786">
    <property type="entry name" value="Zinc_finger_PHD-type_CS"/>
</dbReference>
<sequence length="794" mass="87838">MASEGERTQSQELETNASLLEDASTLLMFHSAAVESHKSPSETQHQKSLPAAEQGTGTTVQGSTSSPIEQPSVVIMPSTSASAAAAPADSTNTEQVGNLLPHTEIKTSPSPTAVQPVLVSSSSAAVTSHSTVRRGHITSPGPAIATLSEQDSETNKSQKAIVAAAALAAAAGIPLPLANRSGSVDRALRATIEEKSKTESEAINETVKEQLSKDHIDALREQTAQVRKEVPSKQKSEDTDTEEQSSEPNKLDAMDIDENATTADEKEFNETEAEREEETHSRPKRRKRNTTPQASKDWVVDPDAGIITCVCGYDEDDGFTIQCDNCNRWQHAICMGIEDINDAPEKYLCYKCEPKQIDQKRARAIQGKRLAELKKKKNKQTTDDGSVVEKSSDSTKEEKTSKPKPKPVTAYNKNLDESDIATPPAKDLPDALYYKLENYDYQDNDAYRYIQSLLTKEDNGFAFIKGSKLENYHFPRTIVKPYSEVNNKKFNGIVKLGFFTENDIQEGDYVSEYLGEVGLKEKYISDSRNHYRIWGVEKGYVSFVPNTKLVVDARSSGNEARFIRRSCHPNCELRVVQTESSLNFLIVAIKPIKAGTELTLPWNWDSMHPILSILEGNTFDSIADTEKPCLVLSVESVLTFIECACPTNGSDCALSKVKKASAHIYRSTRKGNSTSGLKLLQPEAKYVSIDERLAKMEMSNIRQAKAQLEATPLISTPETSSEPQVSARPYIYHYLTKRPRTLPSPPEIEKTEYLPVPIPLVQAQVPEEKKSILPEKPVKKLSFADYKKKMKPTS</sequence>
<dbReference type="InterPro" id="IPR013083">
    <property type="entry name" value="Znf_RING/FYVE/PHD"/>
</dbReference>
<evidence type="ECO:0008006" key="11">
    <source>
        <dbReference type="Google" id="ProtNLM"/>
    </source>
</evidence>
<evidence type="ECO:0000256" key="4">
    <source>
        <dbReference type="ARBA" id="ARBA00022853"/>
    </source>
</evidence>
<dbReference type="GO" id="GO:0006325">
    <property type="term" value="P:chromatin organization"/>
    <property type="evidence" value="ECO:0007669"/>
    <property type="project" value="UniProtKB-KW"/>
</dbReference>
<organism evidence="9 10">
    <name type="scientific">Cyberlindnera jadinii (strain ATCC 18201 / CBS 1600 / BCRC 20928 / JCM 3617 / NBRC 0987 / NRRL Y-1542)</name>
    <name type="common">Torula yeast</name>
    <name type="synonym">Candida utilis</name>
    <dbReference type="NCBI Taxonomy" id="983966"/>
    <lineage>
        <taxon>Eukaryota</taxon>
        <taxon>Fungi</taxon>
        <taxon>Dikarya</taxon>
        <taxon>Ascomycota</taxon>
        <taxon>Saccharomycotina</taxon>
        <taxon>Saccharomycetes</taxon>
        <taxon>Phaffomycetales</taxon>
        <taxon>Phaffomycetaceae</taxon>
        <taxon>Cyberlindnera</taxon>
    </lineage>
</organism>
<dbReference type="PANTHER" id="PTHR46462:SF3">
    <property type="entry name" value="UPSET, ISOFORM A"/>
    <property type="match status" value="1"/>
</dbReference>
<evidence type="ECO:0000256" key="6">
    <source>
        <dbReference type="SAM" id="MobiDB-lite"/>
    </source>
</evidence>
<dbReference type="SMART" id="SM00317">
    <property type="entry name" value="SET"/>
    <property type="match status" value="1"/>
</dbReference>
<keyword evidence="10" id="KW-1185">Reference proteome</keyword>
<dbReference type="STRING" id="983966.A0A1E4S8X4"/>
<evidence type="ECO:0000313" key="9">
    <source>
        <dbReference type="EMBL" id="ODV75923.1"/>
    </source>
</evidence>
<dbReference type="SUPFAM" id="SSF82199">
    <property type="entry name" value="SET domain"/>
    <property type="match status" value="1"/>
</dbReference>
<dbReference type="OrthoDB" id="20872at2759"/>
<dbReference type="PROSITE" id="PS01359">
    <property type="entry name" value="ZF_PHD_1"/>
    <property type="match status" value="1"/>
</dbReference>
<dbReference type="Pfam" id="PF20826">
    <property type="entry name" value="PHD_5"/>
    <property type="match status" value="1"/>
</dbReference>
<dbReference type="GO" id="GO:0008270">
    <property type="term" value="F:zinc ion binding"/>
    <property type="evidence" value="ECO:0007669"/>
    <property type="project" value="UniProtKB-KW"/>
</dbReference>
<dbReference type="RefSeq" id="XP_020072962.1">
    <property type="nucleotide sequence ID" value="XM_020213974.1"/>
</dbReference>
<evidence type="ECO:0000313" key="10">
    <source>
        <dbReference type="Proteomes" id="UP000094389"/>
    </source>
</evidence>
<keyword evidence="3" id="KW-0862">Zinc</keyword>
<feature type="region of interest" description="Disordered" evidence="6">
    <location>
        <begin position="371"/>
        <end position="423"/>
    </location>
</feature>
<dbReference type="GeneID" id="30988370"/>
<evidence type="ECO:0000256" key="3">
    <source>
        <dbReference type="ARBA" id="ARBA00022833"/>
    </source>
</evidence>
<evidence type="ECO:0000259" key="8">
    <source>
        <dbReference type="PROSITE" id="PS50280"/>
    </source>
</evidence>
<dbReference type="GO" id="GO:0070210">
    <property type="term" value="C:Rpd3L-Expanded complex"/>
    <property type="evidence" value="ECO:0007669"/>
    <property type="project" value="TreeGrafter"/>
</dbReference>